<organism evidence="2 3">
    <name type="scientific">Brevibacterium aurantiacum</name>
    <dbReference type="NCBI Taxonomy" id="273384"/>
    <lineage>
        <taxon>Bacteria</taxon>
        <taxon>Bacillati</taxon>
        <taxon>Actinomycetota</taxon>
        <taxon>Actinomycetes</taxon>
        <taxon>Micrococcales</taxon>
        <taxon>Brevibacteriaceae</taxon>
        <taxon>Brevibacterium</taxon>
    </lineage>
</organism>
<comment type="caution">
    <text evidence="2">The sequence shown here is derived from an EMBL/GenBank/DDBJ whole genome shotgun (WGS) entry which is preliminary data.</text>
</comment>
<evidence type="ECO:0000256" key="1">
    <source>
        <dbReference type="SAM" id="MobiDB-lite"/>
    </source>
</evidence>
<sequence>MARSLVIELLRELLDSGKWVWRAVDQRMREKNDFVLSFFGRSKTSAGGPSSTIPPSAMTTRR</sequence>
<dbReference type="Proteomes" id="UP000316406">
    <property type="component" value="Unassembled WGS sequence"/>
</dbReference>
<feature type="region of interest" description="Disordered" evidence="1">
    <location>
        <begin position="43"/>
        <end position="62"/>
    </location>
</feature>
<evidence type="ECO:0000313" key="2">
    <source>
        <dbReference type="EMBL" id="TSI18590.1"/>
    </source>
</evidence>
<protein>
    <submittedName>
        <fullName evidence="2">Uncharacterized protein</fullName>
    </submittedName>
</protein>
<reference evidence="2 3" key="1">
    <citation type="submission" date="2019-07" db="EMBL/GenBank/DDBJ databases">
        <title>Draft genome sequence of Brevibacterium aurantiacum XU54 isolated from Xinjiang China.</title>
        <authorList>
            <person name="Xu X."/>
        </authorList>
    </citation>
    <scope>NUCLEOTIDE SEQUENCE [LARGE SCALE GENOMIC DNA]</scope>
    <source>
        <strain evidence="2 3">XU54</strain>
    </source>
</reference>
<dbReference type="EMBL" id="VLTK01000002">
    <property type="protein sequence ID" value="TSI18590.1"/>
    <property type="molecule type" value="Genomic_DNA"/>
</dbReference>
<proteinExistence type="predicted"/>
<keyword evidence="3" id="KW-1185">Reference proteome</keyword>
<accession>A0A556CMC1</accession>
<gene>
    <name evidence="2" type="ORF">FO013_03280</name>
</gene>
<dbReference type="AlphaFoldDB" id="A0A556CMC1"/>
<name>A0A556CMC1_BREAU</name>
<evidence type="ECO:0000313" key="3">
    <source>
        <dbReference type="Proteomes" id="UP000316406"/>
    </source>
</evidence>